<dbReference type="STRING" id="1198029.A0A1U7LK39"/>
<dbReference type="Proteomes" id="UP000186594">
    <property type="component" value="Unassembled WGS sequence"/>
</dbReference>
<dbReference type="InterPro" id="IPR011074">
    <property type="entry name" value="CRAL/TRIO_N_dom"/>
</dbReference>
<dbReference type="SMART" id="SM00516">
    <property type="entry name" value="SEC14"/>
    <property type="match status" value="1"/>
</dbReference>
<evidence type="ECO:0000313" key="4">
    <source>
        <dbReference type="Proteomes" id="UP000186594"/>
    </source>
</evidence>
<accession>A0A1U7LK39</accession>
<dbReference type="Gene3D" id="3.40.525.10">
    <property type="entry name" value="CRAL-TRIO lipid binding domain"/>
    <property type="match status" value="1"/>
</dbReference>
<dbReference type="PANTHER" id="PTHR45824">
    <property type="entry name" value="GH16843P"/>
    <property type="match status" value="1"/>
</dbReference>
<dbReference type="InterPro" id="IPR036273">
    <property type="entry name" value="CRAL/TRIO_N_dom_sf"/>
</dbReference>
<dbReference type="SUPFAM" id="SSF52087">
    <property type="entry name" value="CRAL/TRIO domain"/>
    <property type="match status" value="1"/>
</dbReference>
<evidence type="ECO:0000313" key="3">
    <source>
        <dbReference type="EMBL" id="OLL23025.1"/>
    </source>
</evidence>
<dbReference type="SUPFAM" id="SSF46938">
    <property type="entry name" value="CRAL/TRIO N-terminal domain"/>
    <property type="match status" value="1"/>
</dbReference>
<dbReference type="InterPro" id="IPR052578">
    <property type="entry name" value="PI_Transfer_CRAL-TRIO"/>
</dbReference>
<dbReference type="GO" id="GO:0008526">
    <property type="term" value="F:phosphatidylinositol transfer activity"/>
    <property type="evidence" value="ECO:0007669"/>
    <property type="project" value="TreeGrafter"/>
</dbReference>
<organism evidence="3 4">
    <name type="scientific">Neolecta irregularis (strain DAH-3)</name>
    <dbReference type="NCBI Taxonomy" id="1198029"/>
    <lineage>
        <taxon>Eukaryota</taxon>
        <taxon>Fungi</taxon>
        <taxon>Dikarya</taxon>
        <taxon>Ascomycota</taxon>
        <taxon>Taphrinomycotina</taxon>
        <taxon>Neolectales</taxon>
        <taxon>Neolectaceae</taxon>
        <taxon>Neolecta</taxon>
    </lineage>
</organism>
<feature type="domain" description="CRAL-TRIO" evidence="2">
    <location>
        <begin position="139"/>
        <end position="292"/>
    </location>
</feature>
<dbReference type="OMA" id="DIHARPC"/>
<dbReference type="EMBL" id="LXFE01002362">
    <property type="protein sequence ID" value="OLL23025.1"/>
    <property type="molecule type" value="Genomic_DNA"/>
</dbReference>
<reference evidence="3 4" key="1">
    <citation type="submission" date="2016-04" db="EMBL/GenBank/DDBJ databases">
        <title>Evolutionary innovation and constraint leading to complex multicellularity in the Ascomycota.</title>
        <authorList>
            <person name="Cisse O."/>
            <person name="Nguyen A."/>
            <person name="Hewitt D.A."/>
            <person name="Jedd G."/>
            <person name="Stajich J.E."/>
        </authorList>
    </citation>
    <scope>NUCLEOTIDE SEQUENCE [LARGE SCALE GENOMIC DNA]</scope>
    <source>
        <strain evidence="3 4">DAH-3</strain>
    </source>
</reference>
<comment type="caution">
    <text evidence="3">The sequence shown here is derived from an EMBL/GenBank/DDBJ whole genome shotgun (WGS) entry which is preliminary data.</text>
</comment>
<feature type="region of interest" description="Disordered" evidence="1">
    <location>
        <begin position="23"/>
        <end position="61"/>
    </location>
</feature>
<dbReference type="CDD" id="cd00170">
    <property type="entry name" value="SEC14"/>
    <property type="match status" value="1"/>
</dbReference>
<dbReference type="Pfam" id="PF03765">
    <property type="entry name" value="CRAL_TRIO_N"/>
    <property type="match status" value="1"/>
</dbReference>
<dbReference type="AlphaFoldDB" id="A0A1U7LK39"/>
<dbReference type="Pfam" id="PF00650">
    <property type="entry name" value="CRAL_TRIO"/>
    <property type="match status" value="1"/>
</dbReference>
<dbReference type="InterPro" id="IPR001251">
    <property type="entry name" value="CRAL-TRIO_dom"/>
</dbReference>
<name>A0A1U7LK39_NEOID</name>
<sequence length="423" mass="48706">MGLHFLSLSQYYVSILFSRARPKFSSNPCHGSRDSSRSSLSTLRPEPIKPRTTPFAKPEGRSQIAEKALTRAEIDATARIIEHFQKEDLIDDEKFWLTKECVLRYYHASKTDITQAISRISKTLAWRKEVGIYSITAEEICTKAQTGKQVLLGFDYARRPVLYLYPGRENTSFSPRQSKYFVWSLERCIELMPLGVDTLVICINYKSTTSITSSSFTQSREVIHILQNHYVERLGKGIIINMPWFVTAFFKLICPFLDPKIRQSLIFNENLRNHIPSHQLDSEFDGGLHFDYVHTEYWPCLLNITQLRSDGMRRRWREYGACVGISEWDLKDGLEEEVDLKLENEVHDIFLFEQATKDSEQTERPGTKYQDSIHQEAVETAIPTIVNKGHVCVVTEETENRDSKVLQSAMSDTASFVTAAEKH</sequence>
<dbReference type="PROSITE" id="PS50191">
    <property type="entry name" value="CRAL_TRIO"/>
    <property type="match status" value="1"/>
</dbReference>
<protein>
    <submittedName>
        <fullName evidence="3">CRAL-TRIO domain-containing protein</fullName>
    </submittedName>
</protein>
<gene>
    <name evidence="3" type="ORF">NEOLI_001823</name>
</gene>
<dbReference type="PANTHER" id="PTHR45824:SF29">
    <property type="entry name" value="GH16843P"/>
    <property type="match status" value="1"/>
</dbReference>
<dbReference type="OrthoDB" id="75724at2759"/>
<evidence type="ECO:0000259" key="2">
    <source>
        <dbReference type="PROSITE" id="PS50191"/>
    </source>
</evidence>
<dbReference type="InterPro" id="IPR036865">
    <property type="entry name" value="CRAL-TRIO_dom_sf"/>
</dbReference>
<proteinExistence type="predicted"/>
<keyword evidence="4" id="KW-1185">Reference proteome</keyword>
<evidence type="ECO:0000256" key="1">
    <source>
        <dbReference type="SAM" id="MobiDB-lite"/>
    </source>
</evidence>